<keyword evidence="7" id="KW-0547">Nucleotide-binding</keyword>
<accession>A0A235CFY2</accession>
<reference evidence="11 13" key="1">
    <citation type="submission" date="2017-08" db="EMBL/GenBank/DDBJ databases">
        <title>Draft Genome Sequence of the Marine Bacterium Oceanimonas baumannii ATCC 700832.</title>
        <authorList>
            <person name="Mcclelland W.D."/>
            <person name="Brennan M.A."/>
            <person name="Trachtenberg A.M."/>
            <person name="Maclea K.S."/>
        </authorList>
    </citation>
    <scope>NUCLEOTIDE SEQUENCE [LARGE SCALE GENOMIC DNA]</scope>
    <source>
        <strain evidence="11 13">ATCC 700832</strain>
    </source>
</reference>
<evidence type="ECO:0000313" key="11">
    <source>
        <dbReference type="EMBL" id="OYD22937.1"/>
    </source>
</evidence>
<dbReference type="SUPFAM" id="SSF52540">
    <property type="entry name" value="P-loop containing nucleoside triphosphate hydrolases"/>
    <property type="match status" value="1"/>
</dbReference>
<evidence type="ECO:0000256" key="2">
    <source>
        <dbReference type="ARBA" id="ARBA00007599"/>
    </source>
</evidence>
<dbReference type="GO" id="GO:0002949">
    <property type="term" value="P:tRNA threonylcarbamoyladenosine modification"/>
    <property type="evidence" value="ECO:0007669"/>
    <property type="project" value="InterPro"/>
</dbReference>
<gene>
    <name evidence="11" type="ORF">B6S09_14505</name>
    <name evidence="12" type="ORF">LY04_03484</name>
</gene>
<protein>
    <recommendedName>
        <fullName evidence="3">tRNA threonylcarbamoyladenosine biosynthesis protein TsaE</fullName>
    </recommendedName>
    <alternativeName>
        <fullName evidence="10">t(6)A37 threonylcarbamoyladenosine biosynthesis protein TsaE</fullName>
    </alternativeName>
</protein>
<comment type="similarity">
    <text evidence="2">Belongs to the TsaE family.</text>
</comment>
<dbReference type="Proteomes" id="UP000243640">
    <property type="component" value="Unassembled WGS sequence"/>
</dbReference>
<comment type="subcellular location">
    <subcellularLocation>
        <location evidence="1">Cytoplasm</location>
    </subcellularLocation>
</comment>
<evidence type="ECO:0000256" key="7">
    <source>
        <dbReference type="ARBA" id="ARBA00022741"/>
    </source>
</evidence>
<evidence type="ECO:0000313" key="14">
    <source>
        <dbReference type="Proteomes" id="UP000295058"/>
    </source>
</evidence>
<dbReference type="GO" id="GO:0005524">
    <property type="term" value="F:ATP binding"/>
    <property type="evidence" value="ECO:0007669"/>
    <property type="project" value="UniProtKB-KW"/>
</dbReference>
<dbReference type="PANTHER" id="PTHR33540:SF2">
    <property type="entry name" value="TRNA THREONYLCARBAMOYLADENOSINE BIOSYNTHESIS PROTEIN TSAE"/>
    <property type="match status" value="1"/>
</dbReference>
<evidence type="ECO:0000256" key="1">
    <source>
        <dbReference type="ARBA" id="ARBA00004496"/>
    </source>
</evidence>
<dbReference type="InterPro" id="IPR027417">
    <property type="entry name" value="P-loop_NTPase"/>
</dbReference>
<dbReference type="Proteomes" id="UP000295058">
    <property type="component" value="Unassembled WGS sequence"/>
</dbReference>
<evidence type="ECO:0000313" key="12">
    <source>
        <dbReference type="EMBL" id="TDW54035.1"/>
    </source>
</evidence>
<evidence type="ECO:0000256" key="10">
    <source>
        <dbReference type="ARBA" id="ARBA00032441"/>
    </source>
</evidence>
<evidence type="ECO:0000256" key="4">
    <source>
        <dbReference type="ARBA" id="ARBA00022490"/>
    </source>
</evidence>
<name>A0A235CFY2_9GAMM</name>
<dbReference type="Pfam" id="PF02367">
    <property type="entry name" value="TsaE"/>
    <property type="match status" value="1"/>
</dbReference>
<dbReference type="PANTHER" id="PTHR33540">
    <property type="entry name" value="TRNA THREONYLCARBAMOYLADENOSINE BIOSYNTHESIS PROTEIN TSAE"/>
    <property type="match status" value="1"/>
</dbReference>
<reference evidence="12 14" key="2">
    <citation type="submission" date="2019-03" db="EMBL/GenBank/DDBJ databases">
        <title>Genomic Encyclopedia of Archaeal and Bacterial Type Strains, Phase II (KMG-II): from individual species to whole genera.</title>
        <authorList>
            <person name="Goeker M."/>
        </authorList>
    </citation>
    <scope>NUCLEOTIDE SEQUENCE [LARGE SCALE GENOMIC DNA]</scope>
    <source>
        <strain evidence="12 14">DSM 15594</strain>
    </source>
</reference>
<proteinExistence type="inferred from homology"/>
<dbReference type="InterPro" id="IPR003442">
    <property type="entry name" value="T6A_TsaE"/>
</dbReference>
<keyword evidence="8" id="KW-0067">ATP-binding</keyword>
<keyword evidence="5" id="KW-0819">tRNA processing</keyword>
<dbReference type="GO" id="GO:0046872">
    <property type="term" value="F:metal ion binding"/>
    <property type="evidence" value="ECO:0007669"/>
    <property type="project" value="UniProtKB-KW"/>
</dbReference>
<dbReference type="EMBL" id="NQJF01000012">
    <property type="protein sequence ID" value="OYD22937.1"/>
    <property type="molecule type" value="Genomic_DNA"/>
</dbReference>
<comment type="caution">
    <text evidence="11">The sequence shown here is derived from an EMBL/GenBank/DDBJ whole genome shotgun (WGS) entry which is preliminary data.</text>
</comment>
<keyword evidence="4" id="KW-0963">Cytoplasm</keyword>
<organism evidence="11 13">
    <name type="scientific">Oceanimonas baumannii</name>
    <dbReference type="NCBI Taxonomy" id="129578"/>
    <lineage>
        <taxon>Bacteria</taxon>
        <taxon>Pseudomonadati</taxon>
        <taxon>Pseudomonadota</taxon>
        <taxon>Gammaproteobacteria</taxon>
        <taxon>Aeromonadales</taxon>
        <taxon>Aeromonadaceae</taxon>
        <taxon>Oceanimonas</taxon>
    </lineage>
</organism>
<dbReference type="GO" id="GO:0005737">
    <property type="term" value="C:cytoplasm"/>
    <property type="evidence" value="ECO:0007669"/>
    <property type="project" value="UniProtKB-SubCell"/>
</dbReference>
<evidence type="ECO:0000256" key="6">
    <source>
        <dbReference type="ARBA" id="ARBA00022723"/>
    </source>
</evidence>
<evidence type="ECO:0000256" key="8">
    <source>
        <dbReference type="ARBA" id="ARBA00022840"/>
    </source>
</evidence>
<dbReference type="OrthoDB" id="9800307at2"/>
<dbReference type="GO" id="GO:0016740">
    <property type="term" value="F:transferase activity"/>
    <property type="evidence" value="ECO:0007669"/>
    <property type="project" value="UniProtKB-KW"/>
</dbReference>
<keyword evidence="6" id="KW-0479">Metal-binding</keyword>
<dbReference type="FunFam" id="3.40.50.300:FF:000406">
    <property type="entry name" value="tRNA (N6-adenosine(37)-N6)-threonylcarbamoyltransferase complex ATPase TsaE"/>
    <property type="match status" value="1"/>
</dbReference>
<dbReference type="Gene3D" id="3.40.50.300">
    <property type="entry name" value="P-loop containing nucleotide triphosphate hydrolases"/>
    <property type="match status" value="1"/>
</dbReference>
<evidence type="ECO:0000256" key="3">
    <source>
        <dbReference type="ARBA" id="ARBA00019010"/>
    </source>
</evidence>
<evidence type="ECO:0000256" key="9">
    <source>
        <dbReference type="ARBA" id="ARBA00022842"/>
    </source>
</evidence>
<keyword evidence="11" id="KW-0808">Transferase</keyword>
<sequence length="155" mass="16905">MTTTSLTLTLADEAATLALGDALAHSSDAACVIFLHGELGAGKTTFSRGVIQALGHQGNVKSPTYTLVEPYQCGERAIYHFDLYRLADPEELEYMGIRDYFTDNSLCLVEWPERGTGMLPAPDLDITFSYDGDARRVVLHASTDTGRNMLKAVQS</sequence>
<evidence type="ECO:0000256" key="5">
    <source>
        <dbReference type="ARBA" id="ARBA00022694"/>
    </source>
</evidence>
<dbReference type="NCBIfam" id="TIGR00150">
    <property type="entry name" value="T6A_YjeE"/>
    <property type="match status" value="1"/>
</dbReference>
<evidence type="ECO:0000313" key="13">
    <source>
        <dbReference type="Proteomes" id="UP000243640"/>
    </source>
</evidence>
<keyword evidence="14" id="KW-1185">Reference proteome</keyword>
<dbReference type="AlphaFoldDB" id="A0A235CFY2"/>
<keyword evidence="9" id="KW-0460">Magnesium</keyword>
<dbReference type="RefSeq" id="WP_094279208.1">
    <property type="nucleotide sequence ID" value="NZ_JBLWZI010000026.1"/>
</dbReference>
<dbReference type="EMBL" id="SODO01000021">
    <property type="protein sequence ID" value="TDW54035.1"/>
    <property type="molecule type" value="Genomic_DNA"/>
</dbReference>